<dbReference type="EMBL" id="DXEK01000012">
    <property type="protein sequence ID" value="HIX76142.1"/>
    <property type="molecule type" value="Genomic_DNA"/>
</dbReference>
<dbReference type="Proteomes" id="UP000886890">
    <property type="component" value="Unassembled WGS sequence"/>
</dbReference>
<sequence>MYQKRKWSVKTVVFMGFFVAMNIVLTRFCSVNLGPFRLGFGPASTIMSGLWLGPLAGGVVGMVADLIGCLIDGYAVNPFITVSAILWGVVPGALELRLARGNARRKTVGISVSVVTAAVLSTIFFNTMGLVLFMGYNLYAILPGRLIQFAVMTPLLCVIAVTLYLSPLTNILAGYFREQRAGI</sequence>
<gene>
    <name evidence="2" type="ORF">H9734_00875</name>
</gene>
<dbReference type="Gene3D" id="1.10.1760.20">
    <property type="match status" value="1"/>
</dbReference>
<dbReference type="InterPro" id="IPR009825">
    <property type="entry name" value="ECF_substrate-spec-like"/>
</dbReference>
<dbReference type="GO" id="GO:0016020">
    <property type="term" value="C:membrane"/>
    <property type="evidence" value="ECO:0007669"/>
    <property type="project" value="InterPro"/>
</dbReference>
<feature type="transmembrane region" description="Helical" evidence="1">
    <location>
        <begin position="12"/>
        <end position="34"/>
    </location>
</feature>
<organism evidence="2 3">
    <name type="scientific">Candidatus Fusicatenibacter merdavium</name>
    <dbReference type="NCBI Taxonomy" id="2838600"/>
    <lineage>
        <taxon>Bacteria</taxon>
        <taxon>Bacillati</taxon>
        <taxon>Bacillota</taxon>
        <taxon>Clostridia</taxon>
        <taxon>Lachnospirales</taxon>
        <taxon>Lachnospiraceae</taxon>
        <taxon>Fusicatenibacter</taxon>
    </lineage>
</organism>
<name>A0A9D1XB24_9FIRM</name>
<dbReference type="InterPro" id="IPR030949">
    <property type="entry name" value="ECF_S_folate_fam"/>
</dbReference>
<keyword evidence="1" id="KW-0812">Transmembrane</keyword>
<evidence type="ECO:0000313" key="3">
    <source>
        <dbReference type="Proteomes" id="UP000886890"/>
    </source>
</evidence>
<dbReference type="AlphaFoldDB" id="A0A9D1XB24"/>
<dbReference type="NCBIfam" id="TIGR04518">
    <property type="entry name" value="ECF_S_folT_fam"/>
    <property type="match status" value="1"/>
</dbReference>
<protein>
    <submittedName>
        <fullName evidence="2">Folate family ECF transporter S component</fullName>
    </submittedName>
</protein>
<feature type="transmembrane region" description="Helical" evidence="1">
    <location>
        <begin position="114"/>
        <end position="139"/>
    </location>
</feature>
<feature type="transmembrane region" description="Helical" evidence="1">
    <location>
        <begin position="146"/>
        <end position="165"/>
    </location>
</feature>
<keyword evidence="1" id="KW-1133">Transmembrane helix</keyword>
<feature type="transmembrane region" description="Helical" evidence="1">
    <location>
        <begin position="46"/>
        <end position="67"/>
    </location>
</feature>
<reference evidence="2" key="2">
    <citation type="submission" date="2021-04" db="EMBL/GenBank/DDBJ databases">
        <authorList>
            <person name="Gilroy R."/>
        </authorList>
    </citation>
    <scope>NUCLEOTIDE SEQUENCE</scope>
    <source>
        <strain evidence="2">CHK183-1962</strain>
    </source>
</reference>
<evidence type="ECO:0000256" key="1">
    <source>
        <dbReference type="SAM" id="Phobius"/>
    </source>
</evidence>
<dbReference type="Pfam" id="PF07155">
    <property type="entry name" value="ECF-ribofla_trS"/>
    <property type="match status" value="1"/>
</dbReference>
<comment type="caution">
    <text evidence="2">The sequence shown here is derived from an EMBL/GenBank/DDBJ whole genome shotgun (WGS) entry which is preliminary data.</text>
</comment>
<reference evidence="2" key="1">
    <citation type="journal article" date="2021" name="PeerJ">
        <title>Extensive microbial diversity within the chicken gut microbiome revealed by metagenomics and culture.</title>
        <authorList>
            <person name="Gilroy R."/>
            <person name="Ravi A."/>
            <person name="Getino M."/>
            <person name="Pursley I."/>
            <person name="Horton D.L."/>
            <person name="Alikhan N.F."/>
            <person name="Baker D."/>
            <person name="Gharbi K."/>
            <person name="Hall N."/>
            <person name="Watson M."/>
            <person name="Adriaenssens E.M."/>
            <person name="Foster-Nyarko E."/>
            <person name="Jarju S."/>
            <person name="Secka A."/>
            <person name="Antonio M."/>
            <person name="Oren A."/>
            <person name="Chaudhuri R.R."/>
            <person name="La Ragione R."/>
            <person name="Hildebrand F."/>
            <person name="Pallen M.J."/>
        </authorList>
    </citation>
    <scope>NUCLEOTIDE SEQUENCE</scope>
    <source>
        <strain evidence="2">CHK183-1962</strain>
    </source>
</reference>
<proteinExistence type="predicted"/>
<accession>A0A9D1XB24</accession>
<evidence type="ECO:0000313" key="2">
    <source>
        <dbReference type="EMBL" id="HIX76142.1"/>
    </source>
</evidence>
<keyword evidence="1" id="KW-0472">Membrane</keyword>